<accession>A0A239P655</accession>
<dbReference type="InterPro" id="IPR036291">
    <property type="entry name" value="NAD(P)-bd_dom_sf"/>
</dbReference>
<dbReference type="Gene3D" id="3.40.50.720">
    <property type="entry name" value="NAD(P)-binding Rossmann-like Domain"/>
    <property type="match status" value="1"/>
</dbReference>
<name>A0A239P655_9ACTN</name>
<dbReference type="PANTHER" id="PTHR43976:SF9">
    <property type="entry name" value="OXIDOREDUCTASE"/>
    <property type="match status" value="1"/>
</dbReference>
<gene>
    <name evidence="2" type="ORF">SAMN05216276_109211</name>
</gene>
<feature type="region of interest" description="Disordered" evidence="1">
    <location>
        <begin position="1"/>
        <end position="25"/>
    </location>
</feature>
<feature type="compositionally biased region" description="Polar residues" evidence="1">
    <location>
        <begin position="12"/>
        <end position="24"/>
    </location>
</feature>
<protein>
    <submittedName>
        <fullName evidence="2">NADP-dependent 3-hydroxy acid dehydrogenase YdfG</fullName>
    </submittedName>
</protein>
<evidence type="ECO:0000313" key="2">
    <source>
        <dbReference type="EMBL" id="SNT62576.1"/>
    </source>
</evidence>
<evidence type="ECO:0000313" key="3">
    <source>
        <dbReference type="Proteomes" id="UP000198282"/>
    </source>
</evidence>
<dbReference type="RefSeq" id="WP_089213345.1">
    <property type="nucleotide sequence ID" value="NZ_FZOD01000092.1"/>
</dbReference>
<dbReference type="InterPro" id="IPR002347">
    <property type="entry name" value="SDR_fam"/>
</dbReference>
<evidence type="ECO:0000256" key="1">
    <source>
        <dbReference type="SAM" id="MobiDB-lite"/>
    </source>
</evidence>
<dbReference type="Proteomes" id="UP000198282">
    <property type="component" value="Unassembled WGS sequence"/>
</dbReference>
<dbReference type="EMBL" id="FZOD01000092">
    <property type="protein sequence ID" value="SNT62576.1"/>
    <property type="molecule type" value="Genomic_DNA"/>
</dbReference>
<dbReference type="GO" id="GO:0019290">
    <property type="term" value="P:siderophore biosynthetic process"/>
    <property type="evidence" value="ECO:0007669"/>
    <property type="project" value="InterPro"/>
</dbReference>
<dbReference type="GO" id="GO:0008667">
    <property type="term" value="F:2,3-dihydro-2,3-dihydroxybenzoate dehydrogenase activity"/>
    <property type="evidence" value="ECO:0007669"/>
    <property type="project" value="InterPro"/>
</dbReference>
<dbReference type="PRINTS" id="PR01397">
    <property type="entry name" value="DHBDHDRGNASE"/>
</dbReference>
<dbReference type="OrthoDB" id="9792003at2"/>
<proteinExistence type="predicted"/>
<dbReference type="InterPro" id="IPR003560">
    <property type="entry name" value="DHB_DH"/>
</dbReference>
<dbReference type="PANTHER" id="PTHR43976">
    <property type="entry name" value="SHORT CHAIN DEHYDROGENASE"/>
    <property type="match status" value="1"/>
</dbReference>
<reference evidence="2 3" key="1">
    <citation type="submission" date="2017-06" db="EMBL/GenBank/DDBJ databases">
        <authorList>
            <person name="Kim H.J."/>
            <person name="Triplett B.A."/>
        </authorList>
    </citation>
    <scope>NUCLEOTIDE SEQUENCE [LARGE SCALE GENOMIC DNA]</scope>
    <source>
        <strain evidence="2 3">CGMCC 4.2132</strain>
    </source>
</reference>
<dbReference type="Pfam" id="PF00106">
    <property type="entry name" value="adh_short"/>
    <property type="match status" value="1"/>
</dbReference>
<organism evidence="2 3">
    <name type="scientific">Streptosporangium subroseum</name>
    <dbReference type="NCBI Taxonomy" id="106412"/>
    <lineage>
        <taxon>Bacteria</taxon>
        <taxon>Bacillati</taxon>
        <taxon>Actinomycetota</taxon>
        <taxon>Actinomycetes</taxon>
        <taxon>Streptosporangiales</taxon>
        <taxon>Streptosporangiaceae</taxon>
        <taxon>Streptosporangium</taxon>
    </lineage>
</organism>
<feature type="compositionally biased region" description="Gly residues" evidence="1">
    <location>
        <begin position="300"/>
        <end position="309"/>
    </location>
</feature>
<dbReference type="InterPro" id="IPR051911">
    <property type="entry name" value="SDR_oxidoreductase"/>
</dbReference>
<keyword evidence="3" id="KW-1185">Reference proteome</keyword>
<dbReference type="SUPFAM" id="SSF51735">
    <property type="entry name" value="NAD(P)-binding Rossmann-fold domains"/>
    <property type="match status" value="1"/>
</dbReference>
<dbReference type="AlphaFoldDB" id="A0A239P655"/>
<feature type="region of interest" description="Disordered" evidence="1">
    <location>
        <begin position="287"/>
        <end position="309"/>
    </location>
</feature>
<sequence length="309" mass="31623">MTFHSPIGAGSPTITMSTVASPLPSSAEGRSAMSKIVLITGASSGLGAATAQALAGAGHTAYAGIGPDSGRSPGGIAELDGYARTRGTRLRPLALDVADQRSVSAAVRDITAEAGRIDVVIHTMGPVPRGPVESFTPYQLAQIYDAHVLSTQRVNRAVLPQMRERQDGLLVWVVPSGHRADAAPYLALHSEAVTVIDHLAASYAKELTGFGIETSIIVSGSLMPDTGQHLRLVYPDDTETAEAYEGRYPGLVDRVDVTLAEQAGTGADVAQTARAIAAVVDGPKGSRPLRVAAGSPSDGPGIGSVGSGG</sequence>